<reference evidence="1" key="1">
    <citation type="journal article" date="2023" name="Insect Mol. Biol.">
        <title>Genome sequencing provides insights into the evolution of gene families encoding plant cell wall-degrading enzymes in longhorned beetles.</title>
        <authorList>
            <person name="Shin N.R."/>
            <person name="Okamura Y."/>
            <person name="Kirsch R."/>
            <person name="Pauchet Y."/>
        </authorList>
    </citation>
    <scope>NUCLEOTIDE SEQUENCE</scope>
    <source>
        <strain evidence="1">MMC_N1</strain>
    </source>
</reference>
<evidence type="ECO:0000313" key="1">
    <source>
        <dbReference type="EMBL" id="KAJ8977393.1"/>
    </source>
</evidence>
<gene>
    <name evidence="1" type="ORF">NQ317_013297</name>
</gene>
<evidence type="ECO:0000313" key="2">
    <source>
        <dbReference type="Proteomes" id="UP001162164"/>
    </source>
</evidence>
<dbReference type="Proteomes" id="UP001162164">
    <property type="component" value="Unassembled WGS sequence"/>
</dbReference>
<dbReference type="EMBL" id="JAPWTJ010000554">
    <property type="protein sequence ID" value="KAJ8977393.1"/>
    <property type="molecule type" value="Genomic_DNA"/>
</dbReference>
<name>A0ABQ9JIE2_9CUCU</name>
<comment type="caution">
    <text evidence="1">The sequence shown here is derived from an EMBL/GenBank/DDBJ whole genome shotgun (WGS) entry which is preliminary data.</text>
</comment>
<keyword evidence="2" id="KW-1185">Reference proteome</keyword>
<proteinExistence type="predicted"/>
<accession>A0ABQ9JIE2</accession>
<sequence>MSARFNYYQQKVKDRLFHPDRLHGNKEKIINSLYIKLKHTSEHIVYTVHELKQVSNIPCRRPVKRQTFNWNIQPLDICLYCLWSFYHQYFPKKVSKITYTILIQVKEQIQLTAPHLIMMEATCCMEIDIWFK</sequence>
<organism evidence="1 2">
    <name type="scientific">Molorchus minor</name>
    <dbReference type="NCBI Taxonomy" id="1323400"/>
    <lineage>
        <taxon>Eukaryota</taxon>
        <taxon>Metazoa</taxon>
        <taxon>Ecdysozoa</taxon>
        <taxon>Arthropoda</taxon>
        <taxon>Hexapoda</taxon>
        <taxon>Insecta</taxon>
        <taxon>Pterygota</taxon>
        <taxon>Neoptera</taxon>
        <taxon>Endopterygota</taxon>
        <taxon>Coleoptera</taxon>
        <taxon>Polyphaga</taxon>
        <taxon>Cucujiformia</taxon>
        <taxon>Chrysomeloidea</taxon>
        <taxon>Cerambycidae</taxon>
        <taxon>Lamiinae</taxon>
        <taxon>Monochamini</taxon>
        <taxon>Molorchus</taxon>
    </lineage>
</organism>
<protein>
    <submittedName>
        <fullName evidence="1">Uncharacterized protein</fullName>
    </submittedName>
</protein>